<proteinExistence type="predicted"/>
<keyword evidence="2" id="KW-1185">Reference proteome</keyword>
<dbReference type="InterPro" id="IPR058060">
    <property type="entry name" value="HYC_CC_PP"/>
</dbReference>
<reference evidence="2" key="1">
    <citation type="journal article" date="2019" name="Int. J. Syst. Evol. Microbiol.">
        <title>The Global Catalogue of Microorganisms (GCM) 10K type strain sequencing project: providing services to taxonomists for standard genome sequencing and annotation.</title>
        <authorList>
            <consortium name="The Broad Institute Genomics Platform"/>
            <consortium name="The Broad Institute Genome Sequencing Center for Infectious Disease"/>
            <person name="Wu L."/>
            <person name="Ma J."/>
        </authorList>
    </citation>
    <scope>NUCLEOTIDE SEQUENCE [LARGE SCALE GENOMIC DNA]</scope>
    <source>
        <strain evidence="2">JCM 17919</strain>
    </source>
</reference>
<dbReference type="Proteomes" id="UP001501725">
    <property type="component" value="Unassembled WGS sequence"/>
</dbReference>
<evidence type="ECO:0000313" key="1">
    <source>
        <dbReference type="EMBL" id="GAA4340821.1"/>
    </source>
</evidence>
<name>A0ABP8HL89_9BACT</name>
<sequence length="117" mass="12759">MTSTVGATVHVHYCMDRVAGWGFSSPEDKACNQCGMDTEASKDCCKDTKAEVKLKADQKQFSSSDLKIAAPHIIAPVFNPYGDFLVVSTPVRAYPFAHGPPLLGNLPIYLRTRSLLL</sequence>
<gene>
    <name evidence="1" type="ORF">GCM10023184_38790</name>
</gene>
<dbReference type="EMBL" id="BAABGY010000014">
    <property type="protein sequence ID" value="GAA4340821.1"/>
    <property type="molecule type" value="Genomic_DNA"/>
</dbReference>
<accession>A0ABP8HL89</accession>
<dbReference type="NCBIfam" id="NF047658">
    <property type="entry name" value="HYC_CC_PP"/>
    <property type="match status" value="1"/>
</dbReference>
<dbReference type="Pfam" id="PF26622">
    <property type="entry name" value="DUF8199"/>
    <property type="match status" value="1"/>
</dbReference>
<organism evidence="1 2">
    <name type="scientific">Flaviaesturariibacter amylovorans</name>
    <dbReference type="NCBI Taxonomy" id="1084520"/>
    <lineage>
        <taxon>Bacteria</taxon>
        <taxon>Pseudomonadati</taxon>
        <taxon>Bacteroidota</taxon>
        <taxon>Chitinophagia</taxon>
        <taxon>Chitinophagales</taxon>
        <taxon>Chitinophagaceae</taxon>
        <taxon>Flaviaestuariibacter</taxon>
    </lineage>
</organism>
<dbReference type="InterPro" id="IPR058512">
    <property type="entry name" value="DUF8199"/>
</dbReference>
<evidence type="ECO:0000313" key="2">
    <source>
        <dbReference type="Proteomes" id="UP001501725"/>
    </source>
</evidence>
<comment type="caution">
    <text evidence="1">The sequence shown here is derived from an EMBL/GenBank/DDBJ whole genome shotgun (WGS) entry which is preliminary data.</text>
</comment>
<protein>
    <submittedName>
        <fullName evidence="1">Uncharacterized protein</fullName>
    </submittedName>
</protein>